<dbReference type="AlphaFoldDB" id="A0A8S3S6I4"/>
<dbReference type="OrthoDB" id="445695at2759"/>
<comment type="similarity">
    <text evidence="1">Belongs to the metallo-dependent hydrolases superfamily. Peptidase M19 family.</text>
</comment>
<dbReference type="FunFam" id="3.20.20.140:FF:000030">
    <property type="entry name" value="Dipeptidase"/>
    <property type="match status" value="1"/>
</dbReference>
<dbReference type="GO" id="GO:0046872">
    <property type="term" value="F:metal ion binding"/>
    <property type="evidence" value="ECO:0007669"/>
    <property type="project" value="UniProtKB-UniRule"/>
</dbReference>
<dbReference type="EC" id="3.4.13.19" evidence="1"/>
<name>A0A8S3S6I4_MYTED</name>
<organism evidence="3 4">
    <name type="scientific">Mytilus edulis</name>
    <name type="common">Blue mussel</name>
    <dbReference type="NCBI Taxonomy" id="6550"/>
    <lineage>
        <taxon>Eukaryota</taxon>
        <taxon>Metazoa</taxon>
        <taxon>Spiralia</taxon>
        <taxon>Lophotrochozoa</taxon>
        <taxon>Mollusca</taxon>
        <taxon>Bivalvia</taxon>
        <taxon>Autobranchia</taxon>
        <taxon>Pteriomorphia</taxon>
        <taxon>Mytilida</taxon>
        <taxon>Mytiloidea</taxon>
        <taxon>Mytilidae</taxon>
        <taxon>Mytilinae</taxon>
        <taxon>Mytilus</taxon>
    </lineage>
</organism>
<keyword evidence="1" id="KW-0325">Glycoprotein</keyword>
<dbReference type="PANTHER" id="PTHR10443:SF12">
    <property type="entry name" value="DIPEPTIDASE"/>
    <property type="match status" value="1"/>
</dbReference>
<proteinExistence type="inferred from homology"/>
<evidence type="ECO:0000313" key="4">
    <source>
        <dbReference type="Proteomes" id="UP000683360"/>
    </source>
</evidence>
<keyword evidence="1" id="KW-0479">Metal-binding</keyword>
<dbReference type="InterPro" id="IPR032466">
    <property type="entry name" value="Metal_Hydrolase"/>
</dbReference>
<dbReference type="CDD" id="cd01301">
    <property type="entry name" value="rDP_like"/>
    <property type="match status" value="1"/>
</dbReference>
<keyword evidence="2" id="KW-0472">Membrane</keyword>
<dbReference type="Proteomes" id="UP000683360">
    <property type="component" value="Unassembled WGS sequence"/>
</dbReference>
<keyword evidence="1" id="KW-1015">Disulfide bond</keyword>
<evidence type="ECO:0000256" key="2">
    <source>
        <dbReference type="SAM" id="Phobius"/>
    </source>
</evidence>
<dbReference type="PROSITE" id="PS00869">
    <property type="entry name" value="RENAL_DIPEPTIDASE_1"/>
    <property type="match status" value="1"/>
</dbReference>
<dbReference type="EMBL" id="CAJPWZ010001387">
    <property type="protein sequence ID" value="CAG2213789.1"/>
    <property type="molecule type" value="Genomic_DNA"/>
</dbReference>
<dbReference type="Gene3D" id="3.20.20.140">
    <property type="entry name" value="Metal-dependent hydrolases"/>
    <property type="match status" value="1"/>
</dbReference>
<sequence>MTSYKVDGMGGGSFDSLSKNRTKLAVGIVAVIILALVITIIVLATNDSDTVSPNRGSSGGLHTPDCVTNPGSATPNLDIANCVLDSYPLIDGHNDLAWQFYKNENNSVYNIDLKDNLKEIWKGKVTHTDIPRIRKGKLSAQFWACYVSCDSQYKDAVSKSLAQLDTIKKFVHRYPDTFTFVTSAQGILDAFRNGKVASLVGLEGGHSIDSSLSNLRMFYELGVRYMTVTHSCNTPWADNWLVDEDGNPEFNGLTEFGKIIIKEMNRLGMLIDLSHVSRDTMIDALEVTTAPVIYSHSSAFVICNHYRNVQDDVLQKTKLNGGVVMVNFYDKYVNCPPNNQSVAKLSQVADHIDYIKNLIGVDYVGIGADYDGVPTVPVGLQDVSTYPDLFAELVKRGWSQPDLRKLAGQNLIRVFTKTEQVRDNLSYMPPYEDLLPAAEAKNTSCWS</sequence>
<dbReference type="PROSITE" id="PS51365">
    <property type="entry name" value="RENAL_DIPEPTIDASE_2"/>
    <property type="match status" value="1"/>
</dbReference>
<feature type="transmembrane region" description="Helical" evidence="2">
    <location>
        <begin position="24"/>
        <end position="44"/>
    </location>
</feature>
<gene>
    <name evidence="3" type="ORF">MEDL_27654</name>
</gene>
<dbReference type="PANTHER" id="PTHR10443">
    <property type="entry name" value="MICROSOMAL DIPEPTIDASE"/>
    <property type="match status" value="1"/>
</dbReference>
<keyword evidence="1" id="KW-0482">Metalloprotease</keyword>
<keyword evidence="2" id="KW-1133">Transmembrane helix</keyword>
<dbReference type="GO" id="GO:0006508">
    <property type="term" value="P:proteolysis"/>
    <property type="evidence" value="ECO:0007669"/>
    <property type="project" value="UniProtKB-KW"/>
</dbReference>
<comment type="subunit">
    <text evidence="1">Homodimer; disulfide-linked.</text>
</comment>
<comment type="subcellular location">
    <subcellularLocation>
        <location evidence="1">Membrane</location>
        <topology evidence="1">Lipid-anchor</topology>
        <topology evidence="1">GPI-anchor</topology>
    </subcellularLocation>
</comment>
<keyword evidence="1" id="KW-0336">GPI-anchor</keyword>
<dbReference type="InterPro" id="IPR000180">
    <property type="entry name" value="Dipep_AS"/>
</dbReference>
<reference evidence="3" key="1">
    <citation type="submission" date="2021-03" db="EMBL/GenBank/DDBJ databases">
        <authorList>
            <person name="Bekaert M."/>
        </authorList>
    </citation>
    <scope>NUCLEOTIDE SEQUENCE</scope>
</reference>
<keyword evidence="2" id="KW-0812">Transmembrane</keyword>
<dbReference type="Pfam" id="PF01244">
    <property type="entry name" value="Peptidase_M19"/>
    <property type="match status" value="1"/>
</dbReference>
<keyword evidence="1 3" id="KW-0378">Hydrolase</keyword>
<comment type="catalytic activity">
    <reaction evidence="1">
        <text>an L-aminoacyl-L-amino acid + H2O = 2 an L-alpha-amino acid</text>
        <dbReference type="Rhea" id="RHEA:48940"/>
        <dbReference type="ChEBI" id="CHEBI:15377"/>
        <dbReference type="ChEBI" id="CHEBI:59869"/>
        <dbReference type="ChEBI" id="CHEBI:77460"/>
        <dbReference type="EC" id="3.4.13.19"/>
    </reaction>
</comment>
<evidence type="ECO:0000313" key="3">
    <source>
        <dbReference type="EMBL" id="CAG2213789.1"/>
    </source>
</evidence>
<evidence type="ECO:0000256" key="1">
    <source>
        <dbReference type="RuleBase" id="RU341113"/>
    </source>
</evidence>
<keyword evidence="4" id="KW-1185">Reference proteome</keyword>
<dbReference type="InterPro" id="IPR008257">
    <property type="entry name" value="Pept_M19"/>
</dbReference>
<comment type="caution">
    <text evidence="3">The sequence shown here is derived from an EMBL/GenBank/DDBJ whole genome shotgun (WGS) entry which is preliminary data.</text>
</comment>
<dbReference type="GO" id="GO:0098552">
    <property type="term" value="C:side of membrane"/>
    <property type="evidence" value="ECO:0007669"/>
    <property type="project" value="UniProtKB-KW"/>
</dbReference>
<keyword evidence="1" id="KW-0645">Protease</keyword>
<accession>A0A8S3S6I4</accession>
<keyword evidence="1" id="KW-0862">Zinc</keyword>
<dbReference type="GO" id="GO:0070573">
    <property type="term" value="F:metallodipeptidase activity"/>
    <property type="evidence" value="ECO:0007669"/>
    <property type="project" value="InterPro"/>
</dbReference>
<keyword evidence="1" id="KW-0449">Lipoprotein</keyword>
<dbReference type="SUPFAM" id="SSF51556">
    <property type="entry name" value="Metallo-dependent hydrolases"/>
    <property type="match status" value="1"/>
</dbReference>
<keyword evidence="1 3" id="KW-0224">Dipeptidase</keyword>
<comment type="cofactor">
    <cofactor evidence="1">
        <name>Zn(2+)</name>
        <dbReference type="ChEBI" id="CHEBI:29105"/>
    </cofactor>
</comment>
<protein>
    <recommendedName>
        <fullName evidence="1">Dipeptidase</fullName>
        <ecNumber evidence="1">3.4.13.19</ecNumber>
    </recommendedName>
</protein>